<evidence type="ECO:0000313" key="3">
    <source>
        <dbReference type="Proteomes" id="UP000834106"/>
    </source>
</evidence>
<protein>
    <submittedName>
        <fullName evidence="2">Uncharacterized protein</fullName>
    </submittedName>
</protein>
<feature type="compositionally biased region" description="Polar residues" evidence="1">
    <location>
        <begin position="153"/>
        <end position="169"/>
    </location>
</feature>
<organism evidence="2 3">
    <name type="scientific">Fraxinus pennsylvanica</name>
    <dbReference type="NCBI Taxonomy" id="56036"/>
    <lineage>
        <taxon>Eukaryota</taxon>
        <taxon>Viridiplantae</taxon>
        <taxon>Streptophyta</taxon>
        <taxon>Embryophyta</taxon>
        <taxon>Tracheophyta</taxon>
        <taxon>Spermatophyta</taxon>
        <taxon>Magnoliopsida</taxon>
        <taxon>eudicotyledons</taxon>
        <taxon>Gunneridae</taxon>
        <taxon>Pentapetalae</taxon>
        <taxon>asterids</taxon>
        <taxon>lamiids</taxon>
        <taxon>Lamiales</taxon>
        <taxon>Oleaceae</taxon>
        <taxon>Oleeae</taxon>
        <taxon>Fraxinus</taxon>
    </lineage>
</organism>
<proteinExistence type="predicted"/>
<evidence type="ECO:0000256" key="1">
    <source>
        <dbReference type="SAM" id="MobiDB-lite"/>
    </source>
</evidence>
<gene>
    <name evidence="2" type="ORF">FPE_LOCUS10228</name>
</gene>
<dbReference type="EMBL" id="OU503041">
    <property type="protein sequence ID" value="CAI9762798.1"/>
    <property type="molecule type" value="Genomic_DNA"/>
</dbReference>
<dbReference type="AlphaFoldDB" id="A0AAD1Z5Q6"/>
<accession>A0AAD1Z5Q6</accession>
<name>A0AAD1Z5Q6_9LAMI</name>
<feature type="region of interest" description="Disordered" evidence="1">
    <location>
        <begin position="153"/>
        <end position="203"/>
    </location>
</feature>
<evidence type="ECO:0000313" key="2">
    <source>
        <dbReference type="EMBL" id="CAI9762798.1"/>
    </source>
</evidence>
<sequence>MDLNKCINLTYLKCLNASQNDNTTNSEGSDIDWNTDDDLEIENASFSSCSTKQLVGDPGASTSAGNTSTSTSGLITHFMGMGFPRDFITRALKRDVVQPRESKVAFDKSSTSAKDSTTTCWSGQCLVFYKRFASMIAQEIKAKLARTATESINKPVHQSTNDTSLSHASPTEGLSEGDSETESRNEESLRNNDIETNQREVDG</sequence>
<feature type="compositionally biased region" description="Basic and acidic residues" evidence="1">
    <location>
        <begin position="181"/>
        <end position="203"/>
    </location>
</feature>
<reference evidence="2" key="1">
    <citation type="submission" date="2023-05" db="EMBL/GenBank/DDBJ databases">
        <authorList>
            <person name="Huff M."/>
        </authorList>
    </citation>
    <scope>NUCLEOTIDE SEQUENCE</scope>
</reference>
<keyword evidence="3" id="KW-1185">Reference proteome</keyword>
<dbReference type="Proteomes" id="UP000834106">
    <property type="component" value="Chromosome 6"/>
</dbReference>